<dbReference type="PANTHER" id="PTHR11062">
    <property type="entry name" value="EXOSTOSIN HEPARAN SULFATE GLYCOSYLTRANSFERASE -RELATED"/>
    <property type="match status" value="1"/>
</dbReference>
<dbReference type="GO" id="GO:0102983">
    <property type="term" value="F:xylogalacturonan beta-1,3-xylosyltransferase activity"/>
    <property type="evidence" value="ECO:0007669"/>
    <property type="project" value="UniProtKB-EC"/>
</dbReference>
<keyword evidence="7" id="KW-1133">Transmembrane helix</keyword>
<name>A0A2G9HZT6_9LAMI</name>
<keyword evidence="3 9" id="KW-0328">Glycosyltransferase</keyword>
<keyword evidence="10" id="KW-1185">Reference proteome</keyword>
<feature type="region of interest" description="Disordered" evidence="6">
    <location>
        <begin position="161"/>
        <end position="229"/>
    </location>
</feature>
<dbReference type="Pfam" id="PF03016">
    <property type="entry name" value="Exostosin_GT47"/>
    <property type="match status" value="1"/>
</dbReference>
<dbReference type="Proteomes" id="UP000231279">
    <property type="component" value="Unassembled WGS sequence"/>
</dbReference>
<evidence type="ECO:0000259" key="8">
    <source>
        <dbReference type="Pfam" id="PF03016"/>
    </source>
</evidence>
<evidence type="ECO:0000313" key="9">
    <source>
        <dbReference type="EMBL" id="PIN23021.1"/>
    </source>
</evidence>
<feature type="region of interest" description="Disordered" evidence="6">
    <location>
        <begin position="94"/>
        <end position="142"/>
    </location>
</feature>
<keyword evidence="4" id="KW-0735">Signal-anchor</keyword>
<feature type="domain" description="Exostosin GT47" evidence="8">
    <location>
        <begin position="329"/>
        <end position="611"/>
    </location>
</feature>
<evidence type="ECO:0000256" key="6">
    <source>
        <dbReference type="SAM" id="MobiDB-lite"/>
    </source>
</evidence>
<gene>
    <name evidence="9" type="ORF">CDL12_04267</name>
</gene>
<reference evidence="10" key="1">
    <citation type="journal article" date="2018" name="Gigascience">
        <title>Genome assembly of the Pink Ipe (Handroanthus impetiginosus, Bignoniaceae), a highly valued, ecologically keystone Neotropical timber forest tree.</title>
        <authorList>
            <person name="Silva-Junior O.B."/>
            <person name="Grattapaglia D."/>
            <person name="Novaes E."/>
            <person name="Collevatti R.G."/>
        </authorList>
    </citation>
    <scope>NUCLEOTIDE SEQUENCE [LARGE SCALE GENOMIC DNA]</scope>
    <source>
        <strain evidence="10">cv. UFG-1</strain>
    </source>
</reference>
<keyword evidence="9" id="KW-0808">Transferase</keyword>
<comment type="subcellular location">
    <subcellularLocation>
        <location evidence="1">Golgi apparatus membrane</location>
        <topology evidence="1">Single-pass type II membrane protein</topology>
    </subcellularLocation>
</comment>
<protein>
    <submittedName>
        <fullName evidence="9">Acetylglucosaminyltransferase EXT1/exostosin 1</fullName>
        <ecNumber evidence="9">2.4.2.41</ecNumber>
    </submittedName>
</protein>
<organism evidence="9 10">
    <name type="scientific">Handroanthus impetiginosus</name>
    <dbReference type="NCBI Taxonomy" id="429701"/>
    <lineage>
        <taxon>Eukaryota</taxon>
        <taxon>Viridiplantae</taxon>
        <taxon>Streptophyta</taxon>
        <taxon>Embryophyta</taxon>
        <taxon>Tracheophyta</taxon>
        <taxon>Spermatophyta</taxon>
        <taxon>Magnoliopsida</taxon>
        <taxon>eudicotyledons</taxon>
        <taxon>Gunneridae</taxon>
        <taxon>Pentapetalae</taxon>
        <taxon>asterids</taxon>
        <taxon>lamiids</taxon>
        <taxon>Lamiales</taxon>
        <taxon>Bignoniaceae</taxon>
        <taxon>Crescentiina</taxon>
        <taxon>Tabebuia alliance</taxon>
        <taxon>Handroanthus</taxon>
    </lineage>
</organism>
<evidence type="ECO:0000256" key="4">
    <source>
        <dbReference type="ARBA" id="ARBA00022968"/>
    </source>
</evidence>
<dbReference type="EMBL" id="NKXS01000646">
    <property type="protein sequence ID" value="PIN23021.1"/>
    <property type="molecule type" value="Genomic_DNA"/>
</dbReference>
<dbReference type="GO" id="GO:0000139">
    <property type="term" value="C:Golgi membrane"/>
    <property type="evidence" value="ECO:0007669"/>
    <property type="project" value="UniProtKB-SubCell"/>
</dbReference>
<keyword evidence="7" id="KW-0812">Transmembrane</keyword>
<evidence type="ECO:0000256" key="2">
    <source>
        <dbReference type="ARBA" id="ARBA00010271"/>
    </source>
</evidence>
<evidence type="ECO:0000256" key="5">
    <source>
        <dbReference type="ARBA" id="ARBA00023034"/>
    </source>
</evidence>
<dbReference type="STRING" id="429701.A0A2G9HZT6"/>
<keyword evidence="7" id="KW-0472">Membrane</keyword>
<feature type="compositionally biased region" description="Basic and acidic residues" evidence="6">
    <location>
        <begin position="110"/>
        <end position="120"/>
    </location>
</feature>
<feature type="compositionally biased region" description="Polar residues" evidence="6">
    <location>
        <begin position="217"/>
        <end position="227"/>
    </location>
</feature>
<accession>A0A2G9HZT6</accession>
<feature type="transmembrane region" description="Helical" evidence="7">
    <location>
        <begin position="16"/>
        <end position="33"/>
    </location>
</feature>
<dbReference type="OrthoDB" id="1924787at2759"/>
<proteinExistence type="inferred from homology"/>
<evidence type="ECO:0000256" key="7">
    <source>
        <dbReference type="SAM" id="Phobius"/>
    </source>
</evidence>
<comment type="caution">
    <text evidence="9">The sequence shown here is derived from an EMBL/GenBank/DDBJ whole genome shotgun (WGS) entry which is preliminary data.</text>
</comment>
<dbReference type="EC" id="2.4.2.41" evidence="9"/>
<feature type="compositionally biased region" description="Acidic residues" evidence="6">
    <location>
        <begin position="122"/>
        <end position="132"/>
    </location>
</feature>
<evidence type="ECO:0000256" key="1">
    <source>
        <dbReference type="ARBA" id="ARBA00004323"/>
    </source>
</evidence>
<dbReference type="InterPro" id="IPR004263">
    <property type="entry name" value="Exostosin"/>
</dbReference>
<dbReference type="InterPro" id="IPR040911">
    <property type="entry name" value="Exostosin_GT47"/>
</dbReference>
<evidence type="ECO:0000313" key="10">
    <source>
        <dbReference type="Proteomes" id="UP000231279"/>
    </source>
</evidence>
<evidence type="ECO:0000256" key="3">
    <source>
        <dbReference type="ARBA" id="ARBA00022676"/>
    </source>
</evidence>
<keyword evidence="5" id="KW-0333">Golgi apparatus</keyword>
<comment type="similarity">
    <text evidence="2">Belongs to the glycosyltransferase 47 family.</text>
</comment>
<dbReference type="PANTHER" id="PTHR11062:SF108">
    <property type="entry name" value="EXOSTOSIN FAMILY PROTEIN"/>
    <property type="match status" value="1"/>
</dbReference>
<sequence>MGNEFRYLCLVETRRLLLLMGVVFGLILFVQYFELPYNNIFSSLFASGKSQVVLIDDFPSRNSSSDTITSRNLTNVSSINSTALNVVDGALSTSNVSDGKDGDATNVKGDFNHEDSKGLDDSLNDDVDPEDETPSKDFLKIDGNTTIDGVVRNNSFPLDKRKESEYTSNTSALMDHSGVGELDQTSEKNEGNISIQATPPVAKSPSDSPENREESSSIHVDTSSRGTSVHKDAENILQNHGRPKTLKNGHSVPVSDLSVVPISKMNNMLLESRVTYRATKPRWSSAVDRELLKAKYLIENAPIIDKDPQFDVNLYRNFSAFKRSYELMERTLKVYIYAEGERPIFHQPPLKGIYASEGWFMKLLKANKRFVTKKPNKAHLFYLPFSSRMLEVALYIPNSHNRTGLIAHLSNYIQMITTKYNFWNRTGGSDHFLVACHDWAPSETRQIMANCIRALCNADVREGFQFGKDVSLPETFVRTPQNPLRQIGGKPPSQRRILAFFAGNMHGYLRPILLNYWQNKDPDMKIFGQIRKAKGQMSYAQYMKSSKYCICAKGFEVNSPRVVEAIFYECVPVIISDNFVPPFFETLNWESFAVFVLEKDIPNLKNILSSISKKRYLKMQQMVKQVQQHFLWHPRPVKYDIFHMILHSIWYNRVFQTRS</sequence>
<dbReference type="AlphaFoldDB" id="A0A2G9HZT6"/>